<dbReference type="InterPro" id="IPR051049">
    <property type="entry name" value="Dienelactone_hydrolase-like"/>
</dbReference>
<dbReference type="AlphaFoldDB" id="A0A1V3C8G8"/>
<name>A0A1V3C8G8_9ACTN</name>
<dbReference type="PANTHER" id="PTHR46623">
    <property type="entry name" value="CARBOXYMETHYLENEBUTENOLIDASE-RELATED"/>
    <property type="match status" value="1"/>
</dbReference>
<evidence type="ECO:0000313" key="3">
    <source>
        <dbReference type="EMBL" id="OOC57065.1"/>
    </source>
</evidence>
<keyword evidence="4" id="KW-1185">Reference proteome</keyword>
<dbReference type="SUPFAM" id="SSF53474">
    <property type="entry name" value="alpha/beta-Hydrolases"/>
    <property type="match status" value="1"/>
</dbReference>
<protein>
    <submittedName>
        <fullName evidence="3">Dienelactone hydrolase</fullName>
    </submittedName>
</protein>
<accession>A0A1V3C8G8</accession>
<dbReference type="InterPro" id="IPR002925">
    <property type="entry name" value="Dienelactn_hydro"/>
</dbReference>
<dbReference type="GO" id="GO:0016787">
    <property type="term" value="F:hydrolase activity"/>
    <property type="evidence" value="ECO:0007669"/>
    <property type="project" value="UniProtKB-KW"/>
</dbReference>
<dbReference type="STRING" id="501010.NOSIN_07305"/>
<dbReference type="Proteomes" id="UP000189004">
    <property type="component" value="Unassembled WGS sequence"/>
</dbReference>
<organism evidence="3 4">
    <name type="scientific">Nocardiopsis sinuspersici</name>
    <dbReference type="NCBI Taxonomy" id="501010"/>
    <lineage>
        <taxon>Bacteria</taxon>
        <taxon>Bacillati</taxon>
        <taxon>Actinomycetota</taxon>
        <taxon>Actinomycetes</taxon>
        <taxon>Streptosporangiales</taxon>
        <taxon>Nocardiopsidaceae</taxon>
        <taxon>Nocardiopsis</taxon>
    </lineage>
</organism>
<dbReference type="InterPro" id="IPR029058">
    <property type="entry name" value="AB_hydrolase_fold"/>
</dbReference>
<dbReference type="Pfam" id="PF01738">
    <property type="entry name" value="DLH"/>
    <property type="match status" value="1"/>
</dbReference>
<dbReference type="PANTHER" id="PTHR46623:SF6">
    <property type="entry name" value="ALPHA_BETA-HYDROLASES SUPERFAMILY PROTEIN"/>
    <property type="match status" value="1"/>
</dbReference>
<feature type="domain" description="Dienelactone hydrolase" evidence="2">
    <location>
        <begin position="37"/>
        <end position="255"/>
    </location>
</feature>
<sequence>MNRPGASDQPGTSEGKTTVPEIDLSSYTRGGDGSPHLRGYVARPEGEGPRPGVLVVHEAFGVDVEMRRHADRLARLGYLTVVPDLYSEGGMWRCVVGVMRSLSAGHGRAFTDIAAGRAWLLDQPGCTGRVGVVGFCMGGGFAIATASDFDASAPNYGMLPKDLRAAVEGACPTVASYGARDRSLRGAAPRLKAALDEEGVVNDVKEYADAGHSFMNEAPNGPRPLRVLLRATGSGPVPEAADDAWRRIDAFFTEHLGRAR</sequence>
<evidence type="ECO:0000259" key="2">
    <source>
        <dbReference type="Pfam" id="PF01738"/>
    </source>
</evidence>
<gene>
    <name evidence="3" type="ORF">NOSIN_07305</name>
</gene>
<proteinExistence type="predicted"/>
<comment type="caution">
    <text evidence="3">The sequence shown here is derived from an EMBL/GenBank/DDBJ whole genome shotgun (WGS) entry which is preliminary data.</text>
</comment>
<evidence type="ECO:0000256" key="1">
    <source>
        <dbReference type="SAM" id="MobiDB-lite"/>
    </source>
</evidence>
<evidence type="ECO:0000313" key="4">
    <source>
        <dbReference type="Proteomes" id="UP000189004"/>
    </source>
</evidence>
<keyword evidence="3" id="KW-0378">Hydrolase</keyword>
<feature type="region of interest" description="Disordered" evidence="1">
    <location>
        <begin position="1"/>
        <end position="38"/>
    </location>
</feature>
<dbReference type="Gene3D" id="3.40.50.1820">
    <property type="entry name" value="alpha/beta hydrolase"/>
    <property type="match status" value="1"/>
</dbReference>
<dbReference type="EMBL" id="MCOK01000001">
    <property type="protein sequence ID" value="OOC57065.1"/>
    <property type="molecule type" value="Genomic_DNA"/>
</dbReference>
<reference evidence="4" key="1">
    <citation type="submission" date="2016-08" db="EMBL/GenBank/DDBJ databases">
        <authorList>
            <person name="Tokovenko B."/>
            <person name="Kalinowski J."/>
        </authorList>
    </citation>
    <scope>NUCLEOTIDE SEQUENCE [LARGE SCALE GENOMIC DNA]</scope>
    <source>
        <strain evidence="4">UTMC102</strain>
    </source>
</reference>